<organism evidence="1 2">
    <name type="scientific">Deinococcus multiflagellatus</name>
    <dbReference type="NCBI Taxonomy" id="1656887"/>
    <lineage>
        <taxon>Bacteria</taxon>
        <taxon>Thermotogati</taxon>
        <taxon>Deinococcota</taxon>
        <taxon>Deinococci</taxon>
        <taxon>Deinococcales</taxon>
        <taxon>Deinococcaceae</taxon>
        <taxon>Deinococcus</taxon>
    </lineage>
</organism>
<evidence type="ECO:0000313" key="2">
    <source>
        <dbReference type="Proteomes" id="UP001596317"/>
    </source>
</evidence>
<reference evidence="2" key="1">
    <citation type="journal article" date="2019" name="Int. J. Syst. Evol. Microbiol.">
        <title>The Global Catalogue of Microorganisms (GCM) 10K type strain sequencing project: providing services to taxonomists for standard genome sequencing and annotation.</title>
        <authorList>
            <consortium name="The Broad Institute Genomics Platform"/>
            <consortium name="The Broad Institute Genome Sequencing Center for Infectious Disease"/>
            <person name="Wu L."/>
            <person name="Ma J."/>
        </authorList>
    </citation>
    <scope>NUCLEOTIDE SEQUENCE [LARGE SCALE GENOMIC DNA]</scope>
    <source>
        <strain evidence="2">CCUG 63830</strain>
    </source>
</reference>
<name>A0ABW1ZSD7_9DEIO</name>
<comment type="caution">
    <text evidence="1">The sequence shown here is derived from an EMBL/GenBank/DDBJ whole genome shotgun (WGS) entry which is preliminary data.</text>
</comment>
<proteinExistence type="predicted"/>
<dbReference type="RefSeq" id="WP_380059245.1">
    <property type="nucleotide sequence ID" value="NZ_JBHSWB010000003.1"/>
</dbReference>
<gene>
    <name evidence="1" type="ORF">ACFP90_26335</name>
</gene>
<accession>A0ABW1ZSD7</accession>
<keyword evidence="2" id="KW-1185">Reference proteome</keyword>
<evidence type="ECO:0000313" key="1">
    <source>
        <dbReference type="EMBL" id="MFC6663543.1"/>
    </source>
</evidence>
<sequence>MLLYGTQTAAMRSLAGHLLADAAGPALLLDVAALATRPAEELNVILRALERDGRVNTTPLVLDATGDPPRARPWTT</sequence>
<protein>
    <submittedName>
        <fullName evidence="1">Uncharacterized protein</fullName>
    </submittedName>
</protein>
<dbReference type="EMBL" id="JBHSWB010000003">
    <property type="protein sequence ID" value="MFC6663543.1"/>
    <property type="molecule type" value="Genomic_DNA"/>
</dbReference>
<dbReference type="Proteomes" id="UP001596317">
    <property type="component" value="Unassembled WGS sequence"/>
</dbReference>